<dbReference type="EMBL" id="JAOPJF010000134">
    <property type="protein sequence ID" value="KAK1138686.1"/>
    <property type="molecule type" value="Genomic_DNA"/>
</dbReference>
<reference evidence="1 2" key="1">
    <citation type="journal article" date="2023" name="ACS Omega">
        <title>Identification of the Neoaspergillic Acid Biosynthesis Gene Cluster by Establishing an In Vitro CRISPR-Ribonucleoprotein Genetic System in Aspergillus melleus.</title>
        <authorList>
            <person name="Yuan B."/>
            <person name="Grau M.F."/>
            <person name="Murata R.M."/>
            <person name="Torok T."/>
            <person name="Venkateswaran K."/>
            <person name="Stajich J.E."/>
            <person name="Wang C.C.C."/>
        </authorList>
    </citation>
    <scope>NUCLEOTIDE SEQUENCE [LARGE SCALE GENOMIC DNA]</scope>
    <source>
        <strain evidence="1 2">IMV 1140</strain>
    </source>
</reference>
<name>A0ACC3AML7_9EURO</name>
<proteinExistence type="predicted"/>
<dbReference type="Proteomes" id="UP001177260">
    <property type="component" value="Unassembled WGS sequence"/>
</dbReference>
<gene>
    <name evidence="1" type="ORF">N8T08_002077</name>
</gene>
<evidence type="ECO:0000313" key="1">
    <source>
        <dbReference type="EMBL" id="KAK1138686.1"/>
    </source>
</evidence>
<organism evidence="1 2">
    <name type="scientific">Aspergillus melleus</name>
    <dbReference type="NCBI Taxonomy" id="138277"/>
    <lineage>
        <taxon>Eukaryota</taxon>
        <taxon>Fungi</taxon>
        <taxon>Dikarya</taxon>
        <taxon>Ascomycota</taxon>
        <taxon>Pezizomycotina</taxon>
        <taxon>Eurotiomycetes</taxon>
        <taxon>Eurotiomycetidae</taxon>
        <taxon>Eurotiales</taxon>
        <taxon>Aspergillaceae</taxon>
        <taxon>Aspergillus</taxon>
        <taxon>Aspergillus subgen. Circumdati</taxon>
    </lineage>
</organism>
<accession>A0ACC3AML7</accession>
<evidence type="ECO:0000313" key="2">
    <source>
        <dbReference type="Proteomes" id="UP001177260"/>
    </source>
</evidence>
<protein>
    <submittedName>
        <fullName evidence="1">Uncharacterized protein</fullName>
    </submittedName>
</protein>
<sequence>MASTQIVFFDLTSKDPRGTWTPNPWKTRLVLNFKALDYRTEWVEYPDVKPALEGHVSPDADGTYTIPTVALPNGKYIMDSRKITEHLEEAHPQPSLRLDSPYLSKAEDLWKRYITALRPVFIPQIPKRLLNDASIDYWCTTRERIFDMPVDQLEKELGGERGWNETTAVIQEATALLSENKGPFFEGEVVGYADFVWASVLLFCVRMGPDFLDEALKRAGNPQVHLDLLEAVKPWSNNNHQ</sequence>
<keyword evidence="2" id="KW-1185">Reference proteome</keyword>
<comment type="caution">
    <text evidence="1">The sequence shown here is derived from an EMBL/GenBank/DDBJ whole genome shotgun (WGS) entry which is preliminary data.</text>
</comment>